<evidence type="ECO:0000256" key="2">
    <source>
        <dbReference type="SAM" id="Coils"/>
    </source>
</evidence>
<dbReference type="Pfam" id="PF13174">
    <property type="entry name" value="TPR_6"/>
    <property type="match status" value="2"/>
</dbReference>
<dbReference type="Gene3D" id="1.20.5.110">
    <property type="match status" value="1"/>
</dbReference>
<feature type="signal peptide" evidence="4">
    <location>
        <begin position="1"/>
        <end position="24"/>
    </location>
</feature>
<feature type="domain" description="YbgF trimerisation" evidence="5">
    <location>
        <begin position="116"/>
        <end position="157"/>
    </location>
</feature>
<organism evidence="6 7">
    <name type="scientific">Litoribacillus peritrichatus</name>
    <dbReference type="NCBI Taxonomy" id="718191"/>
    <lineage>
        <taxon>Bacteria</taxon>
        <taxon>Pseudomonadati</taxon>
        <taxon>Pseudomonadota</taxon>
        <taxon>Gammaproteobacteria</taxon>
        <taxon>Oceanospirillales</taxon>
        <taxon>Oceanospirillaceae</taxon>
        <taxon>Litoribacillus</taxon>
    </lineage>
</organism>
<dbReference type="PROSITE" id="PS51300">
    <property type="entry name" value="NIRD"/>
    <property type="match status" value="1"/>
</dbReference>
<evidence type="ECO:0000256" key="4">
    <source>
        <dbReference type="SAM" id="SignalP"/>
    </source>
</evidence>
<evidence type="ECO:0000256" key="3">
    <source>
        <dbReference type="SAM" id="MobiDB-lite"/>
    </source>
</evidence>
<feature type="region of interest" description="Disordered" evidence="3">
    <location>
        <begin position="40"/>
        <end position="78"/>
    </location>
</feature>
<dbReference type="Proteomes" id="UP001501565">
    <property type="component" value="Unassembled WGS sequence"/>
</dbReference>
<dbReference type="SUPFAM" id="SSF48452">
    <property type="entry name" value="TPR-like"/>
    <property type="match status" value="1"/>
</dbReference>
<dbReference type="InterPro" id="IPR019734">
    <property type="entry name" value="TPR_rpt"/>
</dbReference>
<dbReference type="EMBL" id="BAABBN010000015">
    <property type="protein sequence ID" value="GAA3939709.1"/>
    <property type="molecule type" value="Genomic_DNA"/>
</dbReference>
<dbReference type="RefSeq" id="WP_344800379.1">
    <property type="nucleotide sequence ID" value="NZ_BAABBN010000015.1"/>
</dbReference>
<dbReference type="InterPro" id="IPR011990">
    <property type="entry name" value="TPR-like_helical_dom_sf"/>
</dbReference>
<gene>
    <name evidence="6" type="ORF">GCM10022277_39600</name>
</gene>
<accession>A0ABP7NA00</accession>
<evidence type="ECO:0000256" key="1">
    <source>
        <dbReference type="PROSITE-ProRule" id="PRU00339"/>
    </source>
</evidence>
<feature type="compositionally biased region" description="Low complexity" evidence="3">
    <location>
        <begin position="53"/>
        <end position="66"/>
    </location>
</feature>
<feature type="repeat" description="TPR" evidence="1">
    <location>
        <begin position="236"/>
        <end position="269"/>
    </location>
</feature>
<keyword evidence="7" id="KW-1185">Reference proteome</keyword>
<feature type="coiled-coil region" evidence="2">
    <location>
        <begin position="120"/>
        <end position="165"/>
    </location>
</feature>
<sequence length="320" mass="35178">MKRWFNYLLGACLVQPLFAVSAYAVQVTESTPVYVAPGVRGNNPVVPAQKPATQNTTVKNQNTVQNPENKSSSQYVGNESSQAVAAKDETDDVEDFGIITDSVQAANPLADDRSLLVGELQTLRAVVEQQAKEIGELKQRNKALYQDLDRRIQLLSEKVVVLEKRKPSVATASPVALDSVDSEADVTSADDAASKETDQTRYRKAKAILDEGGRDTKAALEFVKLLRDYPDTPLKPNVYYWLAQIYKRGGEVTKAESFYNRVLEEYPTSIKAASSLYSLAALKASNGQEEDAKVLWGDLLKKYPKSAEAVKAKAKLESLQ</sequence>
<reference evidence="7" key="1">
    <citation type="journal article" date="2019" name="Int. J. Syst. Evol. Microbiol.">
        <title>The Global Catalogue of Microorganisms (GCM) 10K type strain sequencing project: providing services to taxonomists for standard genome sequencing and annotation.</title>
        <authorList>
            <consortium name="The Broad Institute Genomics Platform"/>
            <consortium name="The Broad Institute Genome Sequencing Center for Infectious Disease"/>
            <person name="Wu L."/>
            <person name="Ma J."/>
        </authorList>
    </citation>
    <scope>NUCLEOTIDE SEQUENCE [LARGE SCALE GENOMIC DNA]</scope>
    <source>
        <strain evidence="7">JCM 17551</strain>
    </source>
</reference>
<dbReference type="Pfam" id="PF16331">
    <property type="entry name" value="TolA_bind_tri"/>
    <property type="match status" value="1"/>
</dbReference>
<feature type="chain" id="PRO_5047163167" description="YbgF trimerisation domain-containing protein" evidence="4">
    <location>
        <begin position="25"/>
        <end position="320"/>
    </location>
</feature>
<dbReference type="InterPro" id="IPR032519">
    <property type="entry name" value="YbgF_tri"/>
</dbReference>
<keyword evidence="4" id="KW-0732">Signal</keyword>
<feature type="compositionally biased region" description="Polar residues" evidence="3">
    <location>
        <begin position="67"/>
        <end position="78"/>
    </location>
</feature>
<name>A0ABP7NA00_9GAMM</name>
<proteinExistence type="predicted"/>
<evidence type="ECO:0000259" key="5">
    <source>
        <dbReference type="Pfam" id="PF16331"/>
    </source>
</evidence>
<keyword evidence="1" id="KW-0802">TPR repeat</keyword>
<evidence type="ECO:0000313" key="6">
    <source>
        <dbReference type="EMBL" id="GAA3939709.1"/>
    </source>
</evidence>
<dbReference type="Gene3D" id="1.25.40.10">
    <property type="entry name" value="Tetratricopeptide repeat domain"/>
    <property type="match status" value="1"/>
</dbReference>
<evidence type="ECO:0000313" key="7">
    <source>
        <dbReference type="Proteomes" id="UP001501565"/>
    </source>
</evidence>
<dbReference type="PROSITE" id="PS50005">
    <property type="entry name" value="TPR"/>
    <property type="match status" value="1"/>
</dbReference>
<protein>
    <recommendedName>
        <fullName evidence="5">YbgF trimerisation domain-containing protein</fullName>
    </recommendedName>
</protein>
<comment type="caution">
    <text evidence="6">The sequence shown here is derived from an EMBL/GenBank/DDBJ whole genome shotgun (WGS) entry which is preliminary data.</text>
</comment>
<keyword evidence="2" id="KW-0175">Coiled coil</keyword>